<name>A0A8T0NGD8_PANVG</name>
<sequence length="105" mass="11565">MTETRNGQNLTMPPLTVSGKPPEMLEKSTPKPMASSPLHLQRRTLEQQQCRETNPQLVGVIRVCTTASESADPHHLQRRLGHRRRGEPVGFGAGTTITLGSPFLL</sequence>
<feature type="region of interest" description="Disordered" evidence="1">
    <location>
        <begin position="1"/>
        <end position="37"/>
    </location>
</feature>
<evidence type="ECO:0000313" key="2">
    <source>
        <dbReference type="EMBL" id="KAG2547182.1"/>
    </source>
</evidence>
<dbReference type="Proteomes" id="UP000823388">
    <property type="component" value="Chromosome 9K"/>
</dbReference>
<organism evidence="2 3">
    <name type="scientific">Panicum virgatum</name>
    <name type="common">Blackwell switchgrass</name>
    <dbReference type="NCBI Taxonomy" id="38727"/>
    <lineage>
        <taxon>Eukaryota</taxon>
        <taxon>Viridiplantae</taxon>
        <taxon>Streptophyta</taxon>
        <taxon>Embryophyta</taxon>
        <taxon>Tracheophyta</taxon>
        <taxon>Spermatophyta</taxon>
        <taxon>Magnoliopsida</taxon>
        <taxon>Liliopsida</taxon>
        <taxon>Poales</taxon>
        <taxon>Poaceae</taxon>
        <taxon>PACMAD clade</taxon>
        <taxon>Panicoideae</taxon>
        <taxon>Panicodae</taxon>
        <taxon>Paniceae</taxon>
        <taxon>Panicinae</taxon>
        <taxon>Panicum</taxon>
        <taxon>Panicum sect. Hiantes</taxon>
    </lineage>
</organism>
<comment type="caution">
    <text evidence="2">The sequence shown here is derived from an EMBL/GenBank/DDBJ whole genome shotgun (WGS) entry which is preliminary data.</text>
</comment>
<gene>
    <name evidence="2" type="ORF">PVAP13_9KG069620</name>
</gene>
<dbReference type="AlphaFoldDB" id="A0A8T0NGD8"/>
<evidence type="ECO:0000313" key="3">
    <source>
        <dbReference type="Proteomes" id="UP000823388"/>
    </source>
</evidence>
<feature type="compositionally biased region" description="Polar residues" evidence="1">
    <location>
        <begin position="1"/>
        <end position="11"/>
    </location>
</feature>
<accession>A0A8T0NGD8</accession>
<evidence type="ECO:0000256" key="1">
    <source>
        <dbReference type="SAM" id="MobiDB-lite"/>
    </source>
</evidence>
<feature type="region of interest" description="Disordered" evidence="1">
    <location>
        <begin position="74"/>
        <end position="94"/>
    </location>
</feature>
<feature type="compositionally biased region" description="Basic residues" evidence="1">
    <location>
        <begin position="76"/>
        <end position="85"/>
    </location>
</feature>
<keyword evidence="3" id="KW-1185">Reference proteome</keyword>
<protein>
    <submittedName>
        <fullName evidence="2">Uncharacterized protein</fullName>
    </submittedName>
</protein>
<reference evidence="2" key="1">
    <citation type="submission" date="2020-05" db="EMBL/GenBank/DDBJ databases">
        <title>WGS assembly of Panicum virgatum.</title>
        <authorList>
            <person name="Lovell J.T."/>
            <person name="Jenkins J."/>
            <person name="Shu S."/>
            <person name="Juenger T.E."/>
            <person name="Schmutz J."/>
        </authorList>
    </citation>
    <scope>NUCLEOTIDE SEQUENCE</scope>
    <source>
        <strain evidence="2">AP13</strain>
    </source>
</reference>
<proteinExistence type="predicted"/>
<dbReference type="EMBL" id="CM029053">
    <property type="protein sequence ID" value="KAG2547182.1"/>
    <property type="molecule type" value="Genomic_DNA"/>
</dbReference>